<dbReference type="Proteomes" id="UP001150259">
    <property type="component" value="Unassembled WGS sequence"/>
</dbReference>
<keyword evidence="1" id="KW-0812">Transmembrane</keyword>
<keyword evidence="3" id="KW-1185">Reference proteome</keyword>
<gene>
    <name evidence="2" type="ORF">OO014_11415</name>
</gene>
<feature type="transmembrane region" description="Helical" evidence="1">
    <location>
        <begin position="6"/>
        <end position="25"/>
    </location>
</feature>
<reference evidence="2 3" key="1">
    <citation type="submission" date="2022-11" db="EMBL/GenBank/DDBJ databases">
        <title>Anaerobic phenanthrene biodegradation by a DNRA strain PheN6.</title>
        <authorList>
            <person name="Zhang Z."/>
        </authorList>
    </citation>
    <scope>NUCLEOTIDE SEQUENCE [LARGE SCALE GENOMIC DNA]</scope>
    <source>
        <strain evidence="2 3">PheN6</strain>
    </source>
</reference>
<keyword evidence="1" id="KW-0472">Membrane</keyword>
<comment type="caution">
    <text evidence="2">The sequence shown here is derived from an EMBL/GenBank/DDBJ whole genome shotgun (WGS) entry which is preliminary data.</text>
</comment>
<feature type="transmembrane region" description="Helical" evidence="1">
    <location>
        <begin position="71"/>
        <end position="90"/>
    </location>
</feature>
<protein>
    <submittedName>
        <fullName evidence="2">YggT family protein</fullName>
    </submittedName>
</protein>
<evidence type="ECO:0000256" key="1">
    <source>
        <dbReference type="SAM" id="Phobius"/>
    </source>
</evidence>
<keyword evidence="1" id="KW-1133">Transmembrane helix</keyword>
<accession>A0ABT5GJ34</accession>
<organism evidence="2 3">
    <name type="scientific">Intrasporangium calvum</name>
    <dbReference type="NCBI Taxonomy" id="53358"/>
    <lineage>
        <taxon>Bacteria</taxon>
        <taxon>Bacillati</taxon>
        <taxon>Actinomycetota</taxon>
        <taxon>Actinomycetes</taxon>
        <taxon>Micrococcales</taxon>
        <taxon>Intrasporangiaceae</taxon>
        <taxon>Intrasporangium</taxon>
    </lineage>
</organism>
<dbReference type="InterPro" id="IPR003425">
    <property type="entry name" value="CCB3/YggT"/>
</dbReference>
<evidence type="ECO:0000313" key="3">
    <source>
        <dbReference type="Proteomes" id="UP001150259"/>
    </source>
</evidence>
<name>A0ABT5GJ34_9MICO</name>
<sequence>MDVIWTIYGVVVFTFFIALIARFVLEWVQVLSRSWRPSGLVLVLAEAVYTVTDPPLRALRKVIPSPTLGGVRLDLSFLVLMLLTSFALNLPQWF</sequence>
<dbReference type="EMBL" id="JAPFQL010000045">
    <property type="protein sequence ID" value="MDC5697870.1"/>
    <property type="molecule type" value="Genomic_DNA"/>
</dbReference>
<dbReference type="RefSeq" id="WP_272462445.1">
    <property type="nucleotide sequence ID" value="NZ_JAPFQL010000045.1"/>
</dbReference>
<proteinExistence type="predicted"/>
<evidence type="ECO:0000313" key="2">
    <source>
        <dbReference type="EMBL" id="MDC5697870.1"/>
    </source>
</evidence>
<dbReference type="Pfam" id="PF02325">
    <property type="entry name" value="CCB3_YggT"/>
    <property type="match status" value="1"/>
</dbReference>